<dbReference type="InterPro" id="IPR001451">
    <property type="entry name" value="Hexapep"/>
</dbReference>
<dbReference type="Proteomes" id="UP000516764">
    <property type="component" value="Chromosome"/>
</dbReference>
<dbReference type="OrthoDB" id="9814490at2"/>
<dbReference type="InterPro" id="IPR010137">
    <property type="entry name" value="Lipid_A_LpxA"/>
</dbReference>
<evidence type="ECO:0000313" key="1">
    <source>
        <dbReference type="EMBL" id="QOD61529.1"/>
    </source>
</evidence>
<accession>A0A7L8AIB0</accession>
<dbReference type="Pfam" id="PF00132">
    <property type="entry name" value="Hexapep"/>
    <property type="match status" value="1"/>
</dbReference>
<dbReference type="SUPFAM" id="SSF51161">
    <property type="entry name" value="Trimeric LpxA-like enzymes"/>
    <property type="match status" value="1"/>
</dbReference>
<reference evidence="1 2" key="1">
    <citation type="journal article" date="2016" name="Int. J. Syst. Evol. Microbiol.">
        <title>Polaribacter haliotis sp. nov., isolated from the gut of abalone Haliotis discus hannai.</title>
        <authorList>
            <person name="Kim Y.O."/>
            <person name="Park I.S."/>
            <person name="Park S."/>
            <person name="Nam B.H."/>
            <person name="Park J.M."/>
            <person name="Kim D.G."/>
            <person name="Yoon J.H."/>
        </authorList>
    </citation>
    <scope>NUCLEOTIDE SEQUENCE [LARGE SCALE GENOMIC DNA]</scope>
    <source>
        <strain evidence="1 2">KCTC 52418</strain>
    </source>
</reference>
<dbReference type="KEGG" id="phal:H9I45_03500"/>
<dbReference type="RefSeq" id="WP_088353322.1">
    <property type="nucleotide sequence ID" value="NZ_CP061813.1"/>
</dbReference>
<dbReference type="PANTHER" id="PTHR43480:SF1">
    <property type="entry name" value="ACYL-[ACYL-CARRIER-PROTEIN]--UDP-N-ACETYLGLUCOSAMINE O-ACYLTRANSFERASE, MITOCHONDRIAL-RELATED"/>
    <property type="match status" value="1"/>
</dbReference>
<dbReference type="GO" id="GO:0008610">
    <property type="term" value="P:lipid biosynthetic process"/>
    <property type="evidence" value="ECO:0007669"/>
    <property type="project" value="InterPro"/>
</dbReference>
<dbReference type="AlphaFoldDB" id="A0A7L8AIB0"/>
<evidence type="ECO:0008006" key="3">
    <source>
        <dbReference type="Google" id="ProtNLM"/>
    </source>
</evidence>
<sequence>MNHIHPTAIIATNVTLGDNNKIGAYTVIDGPTLIGNNNIIGSHVVIGSPGQDTKNPRYDSSNALIKIGDNNIIREFSAIQKPCYTDITELGNNIYLMQSVHIPHDAILEDDVVITPMSVLAGITRIMKGANIGIGAGINQYNVIGQYSMVSASAFVMKNVKPFSRHIPRNPISVNVYAIKKFGFLEYLDTIKDYVLNDIEPKEKIIKDIVDRFNNYHIKSKKTLY</sequence>
<dbReference type="Gene3D" id="2.160.10.10">
    <property type="entry name" value="Hexapeptide repeat proteins"/>
    <property type="match status" value="1"/>
</dbReference>
<evidence type="ECO:0000313" key="2">
    <source>
        <dbReference type="Proteomes" id="UP000516764"/>
    </source>
</evidence>
<dbReference type="EMBL" id="CP061813">
    <property type="protein sequence ID" value="QOD61529.1"/>
    <property type="molecule type" value="Genomic_DNA"/>
</dbReference>
<proteinExistence type="predicted"/>
<protein>
    <recommendedName>
        <fullName evidence="3">Acyl-[acyl-carrier-protein]--UDP-N-acetylglucosamine O-acyltransferase</fullName>
    </recommendedName>
</protein>
<dbReference type="InterPro" id="IPR011004">
    <property type="entry name" value="Trimer_LpxA-like_sf"/>
</dbReference>
<dbReference type="GO" id="GO:0008780">
    <property type="term" value="F:acyl-[acyl-carrier-protein]-UDP-N-acetylglucosamine O-acyltransferase activity"/>
    <property type="evidence" value="ECO:0007669"/>
    <property type="project" value="InterPro"/>
</dbReference>
<organism evidence="1 2">
    <name type="scientific">Polaribacter haliotis</name>
    <dbReference type="NCBI Taxonomy" id="1888915"/>
    <lineage>
        <taxon>Bacteria</taxon>
        <taxon>Pseudomonadati</taxon>
        <taxon>Bacteroidota</taxon>
        <taxon>Flavobacteriia</taxon>
        <taxon>Flavobacteriales</taxon>
        <taxon>Flavobacteriaceae</taxon>
    </lineage>
</organism>
<name>A0A7L8AIB0_9FLAO</name>
<dbReference type="PANTHER" id="PTHR43480">
    <property type="entry name" value="ACYL-[ACYL-CARRIER-PROTEIN]--UDP-N-ACETYLGLUCOSAMINE O-ACYLTRANSFERASE"/>
    <property type="match status" value="1"/>
</dbReference>
<gene>
    <name evidence="1" type="ORF">H9I45_03500</name>
</gene>
<keyword evidence="2" id="KW-1185">Reference proteome</keyword>